<reference evidence="1 2" key="1">
    <citation type="journal article" date="2022" name="New Phytol.">
        <title>Ecological generalism drives hyperdiversity of secondary metabolite gene clusters in xylarialean endophytes.</title>
        <authorList>
            <person name="Franco M.E.E."/>
            <person name="Wisecaver J.H."/>
            <person name="Arnold A.E."/>
            <person name="Ju Y.M."/>
            <person name="Slot J.C."/>
            <person name="Ahrendt S."/>
            <person name="Moore L.P."/>
            <person name="Eastman K.E."/>
            <person name="Scott K."/>
            <person name="Konkel Z."/>
            <person name="Mondo S.J."/>
            <person name="Kuo A."/>
            <person name="Hayes R.D."/>
            <person name="Haridas S."/>
            <person name="Andreopoulos B."/>
            <person name="Riley R."/>
            <person name="LaButti K."/>
            <person name="Pangilinan J."/>
            <person name="Lipzen A."/>
            <person name="Amirebrahimi M."/>
            <person name="Yan J."/>
            <person name="Adam C."/>
            <person name="Keymanesh K."/>
            <person name="Ng V."/>
            <person name="Louie K."/>
            <person name="Northen T."/>
            <person name="Drula E."/>
            <person name="Henrissat B."/>
            <person name="Hsieh H.M."/>
            <person name="Youens-Clark K."/>
            <person name="Lutzoni F."/>
            <person name="Miadlikowska J."/>
            <person name="Eastwood D.C."/>
            <person name="Hamelin R.C."/>
            <person name="Grigoriev I.V."/>
            <person name="U'Ren J.M."/>
        </authorList>
    </citation>
    <scope>NUCLEOTIDE SEQUENCE [LARGE SCALE GENOMIC DNA]</scope>
    <source>
        <strain evidence="1 2">CBS 119005</strain>
    </source>
</reference>
<evidence type="ECO:0000313" key="2">
    <source>
        <dbReference type="Proteomes" id="UP001497700"/>
    </source>
</evidence>
<organism evidence="1 2">
    <name type="scientific">Hypoxylon rubiginosum</name>
    <dbReference type="NCBI Taxonomy" id="110542"/>
    <lineage>
        <taxon>Eukaryota</taxon>
        <taxon>Fungi</taxon>
        <taxon>Dikarya</taxon>
        <taxon>Ascomycota</taxon>
        <taxon>Pezizomycotina</taxon>
        <taxon>Sordariomycetes</taxon>
        <taxon>Xylariomycetidae</taxon>
        <taxon>Xylariales</taxon>
        <taxon>Hypoxylaceae</taxon>
        <taxon>Hypoxylon</taxon>
    </lineage>
</organism>
<sequence>MTFAQKKNTHIERFLATRGRSLLCHSRQRWFSSIGGGGVLLGTVFFILLHGRDIRVTENLNTKQRNRVGYSGVLFVFSELTARDGSWLRARCFGAANTGLMFMLFFATIFLSLYYGFEGTRIYRSHFFRIIPPAKVPSNGSSASITRCRGDCWETKNISVCIGNHIG</sequence>
<dbReference type="EMBL" id="MU393450">
    <property type="protein sequence ID" value="KAI4867156.1"/>
    <property type="molecule type" value="Genomic_DNA"/>
</dbReference>
<name>A0ACB9Z5R7_9PEZI</name>
<gene>
    <name evidence="1" type="ORF">F4820DRAFT_225328</name>
</gene>
<dbReference type="Proteomes" id="UP001497700">
    <property type="component" value="Unassembled WGS sequence"/>
</dbReference>
<accession>A0ACB9Z5R7</accession>
<comment type="caution">
    <text evidence="1">The sequence shown here is derived from an EMBL/GenBank/DDBJ whole genome shotgun (WGS) entry which is preliminary data.</text>
</comment>
<proteinExistence type="predicted"/>
<evidence type="ECO:0000313" key="1">
    <source>
        <dbReference type="EMBL" id="KAI4867156.1"/>
    </source>
</evidence>
<protein>
    <submittedName>
        <fullName evidence="1">Uncharacterized protein</fullName>
    </submittedName>
</protein>
<keyword evidence="2" id="KW-1185">Reference proteome</keyword>